<evidence type="ECO:0000313" key="3">
    <source>
        <dbReference type="Proteomes" id="UP001500469"/>
    </source>
</evidence>
<gene>
    <name evidence="2" type="ORF">GCM10009119_13640</name>
</gene>
<accession>A0ABN1MY87</accession>
<keyword evidence="3" id="KW-1185">Reference proteome</keyword>
<evidence type="ECO:0000313" key="2">
    <source>
        <dbReference type="EMBL" id="GAA0878396.1"/>
    </source>
</evidence>
<evidence type="ECO:0000256" key="1">
    <source>
        <dbReference type="SAM" id="Phobius"/>
    </source>
</evidence>
<protein>
    <recommendedName>
        <fullName evidence="4">Superfamily III holin-X</fullName>
    </recommendedName>
</protein>
<keyword evidence="1" id="KW-1133">Transmembrane helix</keyword>
<feature type="transmembrane region" description="Helical" evidence="1">
    <location>
        <begin position="117"/>
        <end position="136"/>
    </location>
</feature>
<sequence length="153" mass="16260">MPLTPLAFRTSFEENPKLAKAAHNLSSLLSAIEQKAIPETQTQKINEAIAGVNSFPGPDPELVKQFKSAQIGILSLLESDLQLVPKNHYQNQWLALGLAAFGIPLGVAFGAALGNMAFIGIGIPIGMSIGIAVGTSKDNQAKLEGRQLDWIAK</sequence>
<keyword evidence="1" id="KW-0812">Transmembrane</keyword>
<name>A0ABN1MY87_9BACT</name>
<proteinExistence type="predicted"/>
<feature type="transmembrane region" description="Helical" evidence="1">
    <location>
        <begin position="93"/>
        <end position="111"/>
    </location>
</feature>
<reference evidence="2 3" key="1">
    <citation type="journal article" date="2019" name="Int. J. Syst. Evol. Microbiol.">
        <title>The Global Catalogue of Microorganisms (GCM) 10K type strain sequencing project: providing services to taxonomists for standard genome sequencing and annotation.</title>
        <authorList>
            <consortium name="The Broad Institute Genomics Platform"/>
            <consortium name="The Broad Institute Genome Sequencing Center for Infectious Disease"/>
            <person name="Wu L."/>
            <person name="Ma J."/>
        </authorList>
    </citation>
    <scope>NUCLEOTIDE SEQUENCE [LARGE SCALE GENOMIC DNA]</scope>
    <source>
        <strain evidence="2 3">JCM 16112</strain>
    </source>
</reference>
<keyword evidence="1" id="KW-0472">Membrane</keyword>
<comment type="caution">
    <text evidence="2">The sequence shown here is derived from an EMBL/GenBank/DDBJ whole genome shotgun (WGS) entry which is preliminary data.</text>
</comment>
<dbReference type="Proteomes" id="UP001500469">
    <property type="component" value="Unassembled WGS sequence"/>
</dbReference>
<evidence type="ECO:0008006" key="4">
    <source>
        <dbReference type="Google" id="ProtNLM"/>
    </source>
</evidence>
<organism evidence="2 3">
    <name type="scientific">Algoriphagus jejuensis</name>
    <dbReference type="NCBI Taxonomy" id="419934"/>
    <lineage>
        <taxon>Bacteria</taxon>
        <taxon>Pseudomonadati</taxon>
        <taxon>Bacteroidota</taxon>
        <taxon>Cytophagia</taxon>
        <taxon>Cytophagales</taxon>
        <taxon>Cyclobacteriaceae</taxon>
        <taxon>Algoriphagus</taxon>
    </lineage>
</organism>
<dbReference type="EMBL" id="BAAAFI010000006">
    <property type="protein sequence ID" value="GAA0878396.1"/>
    <property type="molecule type" value="Genomic_DNA"/>
</dbReference>
<dbReference type="RefSeq" id="WP_343849760.1">
    <property type="nucleotide sequence ID" value="NZ_BAAAFI010000006.1"/>
</dbReference>